<dbReference type="NCBIfam" id="TIGR00358">
    <property type="entry name" value="3_prime_RNase"/>
    <property type="match status" value="1"/>
</dbReference>
<dbReference type="PROSITE" id="PS50126">
    <property type="entry name" value="S1"/>
    <property type="match status" value="1"/>
</dbReference>
<dbReference type="PANTHER" id="PTHR23355">
    <property type="entry name" value="RIBONUCLEASE"/>
    <property type="match status" value="1"/>
</dbReference>
<dbReference type="Gene3D" id="2.40.50.140">
    <property type="entry name" value="Nucleic acid-binding proteins"/>
    <property type="match status" value="2"/>
</dbReference>
<dbReference type="GO" id="GO:0006402">
    <property type="term" value="P:mRNA catabolic process"/>
    <property type="evidence" value="ECO:0007669"/>
    <property type="project" value="TreeGrafter"/>
</dbReference>
<dbReference type="InterPro" id="IPR001900">
    <property type="entry name" value="RNase_II/R"/>
</dbReference>
<dbReference type="EMBL" id="CP003179">
    <property type="protein sequence ID" value="AEW04257.1"/>
    <property type="molecule type" value="Genomic_DNA"/>
</dbReference>
<keyword evidence="7 8" id="KW-0694">RNA-binding</keyword>
<dbReference type="InterPro" id="IPR022966">
    <property type="entry name" value="RNase_II/R_CS"/>
</dbReference>
<comment type="function">
    <text evidence="8">3'-5' exoribonuclease that releases 5'-nucleoside monophosphates and is involved in maturation of structured RNAs.</text>
</comment>
<dbReference type="InterPro" id="IPR012340">
    <property type="entry name" value="NA-bd_OB-fold"/>
</dbReference>
<keyword evidence="11" id="KW-1185">Reference proteome</keyword>
<dbReference type="PANTHER" id="PTHR23355:SF9">
    <property type="entry name" value="DIS3-LIKE EXONUCLEASE 2"/>
    <property type="match status" value="1"/>
</dbReference>
<comment type="similarity">
    <text evidence="8">Belongs to the RNR ribonuclease family. RNase R subfamily.</text>
</comment>
<evidence type="ECO:0000256" key="3">
    <source>
        <dbReference type="ARBA" id="ARBA00022490"/>
    </source>
</evidence>
<dbReference type="SMART" id="SM00955">
    <property type="entry name" value="RNB"/>
    <property type="match status" value="1"/>
</dbReference>
<dbReference type="Pfam" id="PF00575">
    <property type="entry name" value="S1"/>
    <property type="match status" value="1"/>
</dbReference>
<proteinExistence type="inferred from homology"/>
<dbReference type="NCBIfam" id="TIGR02063">
    <property type="entry name" value="RNase_R"/>
    <property type="match status" value="1"/>
</dbReference>
<reference evidence="11" key="1">
    <citation type="submission" date="2011-12" db="EMBL/GenBank/DDBJ databases">
        <title>The complete genome of chromosome of Sulfobacillus acidophilus DSM 10332.</title>
        <authorList>
            <person name="Lucas S."/>
            <person name="Han J."/>
            <person name="Lapidus A."/>
            <person name="Bruce D."/>
            <person name="Goodwin L."/>
            <person name="Pitluck S."/>
            <person name="Peters L."/>
            <person name="Kyrpides N."/>
            <person name="Mavromatis K."/>
            <person name="Ivanova N."/>
            <person name="Mikhailova N."/>
            <person name="Chertkov O."/>
            <person name="Saunders E."/>
            <person name="Detter J.C."/>
            <person name="Tapia R."/>
            <person name="Han C."/>
            <person name="Land M."/>
            <person name="Hauser L."/>
            <person name="Markowitz V."/>
            <person name="Cheng J.-F."/>
            <person name="Hugenholtz P."/>
            <person name="Woyke T."/>
            <person name="Wu D."/>
            <person name="Pukall R."/>
            <person name="Gehrich-Schroeter G."/>
            <person name="Schneider S."/>
            <person name="Klenk H.-P."/>
            <person name="Eisen J.A."/>
        </authorList>
    </citation>
    <scope>NUCLEOTIDE SEQUENCE [LARGE SCALE GENOMIC DNA]</scope>
    <source>
        <strain evidence="11">ATCC 700253 / DSM 10332 / NAL</strain>
    </source>
</reference>
<dbReference type="PROSITE" id="PS01175">
    <property type="entry name" value="RIBONUCLEASE_II"/>
    <property type="match status" value="1"/>
</dbReference>
<keyword evidence="6 8" id="KW-0269">Exonuclease</keyword>
<dbReference type="InterPro" id="IPR011805">
    <property type="entry name" value="RNase_R"/>
</dbReference>
<comment type="catalytic activity">
    <reaction evidence="1 8">
        <text>Exonucleolytic cleavage in the 3'- to 5'-direction to yield nucleoside 5'-phosphates.</text>
        <dbReference type="EC" id="3.1.13.1"/>
    </reaction>
</comment>
<dbReference type="SMART" id="SM00316">
    <property type="entry name" value="S1"/>
    <property type="match status" value="1"/>
</dbReference>
<evidence type="ECO:0000256" key="5">
    <source>
        <dbReference type="ARBA" id="ARBA00022801"/>
    </source>
</evidence>
<dbReference type="STRING" id="679936.Sulac_0750"/>
<feature type="domain" description="S1 motif" evidence="9">
    <location>
        <begin position="607"/>
        <end position="687"/>
    </location>
</feature>
<evidence type="ECO:0000256" key="6">
    <source>
        <dbReference type="ARBA" id="ARBA00022839"/>
    </source>
</evidence>
<dbReference type="Pfam" id="PF00773">
    <property type="entry name" value="RNB"/>
    <property type="match status" value="1"/>
</dbReference>
<dbReference type="Pfam" id="PF17876">
    <property type="entry name" value="CSD2"/>
    <property type="match status" value="1"/>
</dbReference>
<dbReference type="EC" id="3.1.13.1" evidence="8"/>
<dbReference type="KEGG" id="sap:Sulac_0750"/>
<dbReference type="SUPFAM" id="SSF50249">
    <property type="entry name" value="Nucleic acid-binding proteins"/>
    <property type="match status" value="4"/>
</dbReference>
<dbReference type="InterPro" id="IPR004476">
    <property type="entry name" value="RNase_II/RNase_R"/>
</dbReference>
<dbReference type="Proteomes" id="UP000005439">
    <property type="component" value="Chromosome"/>
</dbReference>
<evidence type="ECO:0000256" key="2">
    <source>
        <dbReference type="ARBA" id="ARBA00004496"/>
    </source>
</evidence>
<name>G8U0N5_SULAD</name>
<gene>
    <name evidence="8" type="primary">rnr</name>
    <name evidence="10" type="ordered locus">Sulac_0750</name>
</gene>
<dbReference type="InterPro" id="IPR003029">
    <property type="entry name" value="S1_domain"/>
</dbReference>
<sequence length="702" mass="79731">MEQLFALLYQRDPVPEGDVIQRVVGRGKASKAHYRLYSQLRHEGWLVRNSEGQITVLTRTGTLRVHPRGFGFVVNPDYQGDDVFVPERWLLSATHDDQVLVWMRRVPGSPGPEGRIMNILTRATQEVVGRLDRARNGSWRVIPEDPRRPLVWLGRPSTHGLKAGAVALARITEWPLDPKLPVRGEIQEILGEFGSPGVDVRAVMVAHHLPARFPPEVLAEAERLPESVRDIDWHGRRDLTRYPIVTIDGQDAKDLDDAISVERIDQGYRVGVHIADVSYYVPEDSALDREARQRGTSVYLVDRVIPMLPERLSNGIASLNPMVPRLAVTAWVTLDRTGKPIQTAFERTVIQSRRRLTYEGVNRWFQEGQADDAEIGDLLQTAREVHDLLRKRRMERGAVDFDLPETKVILDAAGHPIAIQPRVRDIAESIIEEFMLLANEAVARELLQHQLPGLFRVHDEPGADKLDQFRELIGALGYRLPKRVTPKALQQLLNQIKGRPEERVISSALLRSMKQARYGPENTGHFGLASGEYTHFTSPIRRYPDLWVHRILTKHLEGPIAETDLTRWKLLVSEVGEIASAREREAMDAERDSVALKEAEFMAQHIGEVYDAVISGVAAFGIFVELPNLIEGLVRIEDLPRDYWVHDPIHYQLRGERTGRVFQLGQEIRVRVARVDIGLRRIDFVLDQAATAKPEKSRARRR</sequence>
<dbReference type="InterPro" id="IPR013223">
    <property type="entry name" value="RNase_B_OB_dom"/>
</dbReference>
<organism evidence="10 11">
    <name type="scientific">Sulfobacillus acidophilus (strain ATCC 700253 / DSM 10332 / NAL)</name>
    <dbReference type="NCBI Taxonomy" id="679936"/>
    <lineage>
        <taxon>Bacteria</taxon>
        <taxon>Bacillati</taxon>
        <taxon>Bacillota</taxon>
        <taxon>Clostridia</taxon>
        <taxon>Eubacteriales</taxon>
        <taxon>Clostridiales Family XVII. Incertae Sedis</taxon>
        <taxon>Sulfobacillus</taxon>
    </lineage>
</organism>
<evidence type="ECO:0000256" key="7">
    <source>
        <dbReference type="ARBA" id="ARBA00022884"/>
    </source>
</evidence>
<accession>G8U0N5</accession>
<dbReference type="GO" id="GO:0003723">
    <property type="term" value="F:RNA binding"/>
    <property type="evidence" value="ECO:0007669"/>
    <property type="project" value="UniProtKB-UniRule"/>
</dbReference>
<keyword evidence="5 8" id="KW-0378">Hydrolase</keyword>
<evidence type="ECO:0000256" key="8">
    <source>
        <dbReference type="HAMAP-Rule" id="MF_01895"/>
    </source>
</evidence>
<protein>
    <recommendedName>
        <fullName evidence="8">Ribonuclease R</fullName>
        <shortName evidence="8">RNase R</shortName>
        <ecNumber evidence="8">3.1.13.1</ecNumber>
    </recommendedName>
</protein>
<reference evidence="10 11" key="2">
    <citation type="journal article" date="2012" name="Stand. Genomic Sci.">
        <title>Complete genome sequence of the moderately thermophilic mineral-sulfide-oxidizing firmicute Sulfobacillus acidophilus type strain (NAL(T)).</title>
        <authorList>
            <person name="Anderson I."/>
            <person name="Chertkov O."/>
            <person name="Chen A."/>
            <person name="Saunders E."/>
            <person name="Lapidus A."/>
            <person name="Nolan M."/>
            <person name="Lucas S."/>
            <person name="Hammon N."/>
            <person name="Deshpande S."/>
            <person name="Cheng J.F."/>
            <person name="Han C."/>
            <person name="Tapia R."/>
            <person name="Goodwin L.A."/>
            <person name="Pitluck S."/>
            <person name="Liolios K."/>
            <person name="Pagani I."/>
            <person name="Ivanova N."/>
            <person name="Mikhailova N."/>
            <person name="Pati A."/>
            <person name="Palaniappan K."/>
            <person name="Land M."/>
            <person name="Pan C."/>
            <person name="Rohde M."/>
            <person name="Pukall R."/>
            <person name="Goker M."/>
            <person name="Detter J.C."/>
            <person name="Woyke T."/>
            <person name="Bristow J."/>
            <person name="Eisen J.A."/>
            <person name="Markowitz V."/>
            <person name="Hugenholtz P."/>
            <person name="Kyrpides N.C."/>
            <person name="Klenk H.P."/>
            <person name="Mavromatis K."/>
        </authorList>
    </citation>
    <scope>NUCLEOTIDE SEQUENCE [LARGE SCALE GENOMIC DNA]</scope>
    <source>
        <strain evidence="11">ATCC 700253 / DSM 10332 / NAL</strain>
    </source>
</reference>
<comment type="subcellular location">
    <subcellularLocation>
        <location evidence="2 8">Cytoplasm</location>
    </subcellularLocation>
</comment>
<dbReference type="CDD" id="cd04471">
    <property type="entry name" value="S1_RNase_R"/>
    <property type="match status" value="1"/>
</dbReference>
<dbReference type="InterPro" id="IPR050180">
    <property type="entry name" value="RNR_Ribonuclease"/>
</dbReference>
<evidence type="ECO:0000256" key="1">
    <source>
        <dbReference type="ARBA" id="ARBA00001849"/>
    </source>
</evidence>
<keyword evidence="3 8" id="KW-0963">Cytoplasm</keyword>
<evidence type="ECO:0000256" key="4">
    <source>
        <dbReference type="ARBA" id="ARBA00022722"/>
    </source>
</evidence>
<dbReference type="Pfam" id="PF08206">
    <property type="entry name" value="OB_RNB"/>
    <property type="match status" value="1"/>
</dbReference>
<evidence type="ECO:0000313" key="10">
    <source>
        <dbReference type="EMBL" id="AEW04257.1"/>
    </source>
</evidence>
<dbReference type="PATRIC" id="fig|679936.5.peg.798"/>
<dbReference type="InterPro" id="IPR040476">
    <property type="entry name" value="CSD2"/>
</dbReference>
<keyword evidence="4 8" id="KW-0540">Nuclease</keyword>
<dbReference type="GO" id="GO:0008859">
    <property type="term" value="F:exoribonuclease II activity"/>
    <property type="evidence" value="ECO:0007669"/>
    <property type="project" value="UniProtKB-UniRule"/>
</dbReference>
<dbReference type="HOGENOM" id="CLU_002333_4_1_9"/>
<dbReference type="HAMAP" id="MF_01895">
    <property type="entry name" value="RNase_R"/>
    <property type="match status" value="1"/>
</dbReference>
<dbReference type="GO" id="GO:0005829">
    <property type="term" value="C:cytosol"/>
    <property type="evidence" value="ECO:0007669"/>
    <property type="project" value="TreeGrafter"/>
</dbReference>
<evidence type="ECO:0000259" key="9">
    <source>
        <dbReference type="PROSITE" id="PS50126"/>
    </source>
</evidence>
<evidence type="ECO:0000313" key="11">
    <source>
        <dbReference type="Proteomes" id="UP000005439"/>
    </source>
</evidence>
<dbReference type="AlphaFoldDB" id="G8U0N5"/>